<dbReference type="Pfam" id="PF02616">
    <property type="entry name" value="SMC_ScpA"/>
    <property type="match status" value="1"/>
</dbReference>
<reference evidence="4 5" key="1">
    <citation type="journal article" date="2015" name="Genome Announc.">
        <title>Expanding the biotechnology potential of lactobacilli through comparative genomics of 213 strains and associated genera.</title>
        <authorList>
            <person name="Sun Z."/>
            <person name="Harris H.M."/>
            <person name="McCann A."/>
            <person name="Guo C."/>
            <person name="Argimon S."/>
            <person name="Zhang W."/>
            <person name="Yang X."/>
            <person name="Jeffery I.B."/>
            <person name="Cooney J.C."/>
            <person name="Kagawa T.F."/>
            <person name="Liu W."/>
            <person name="Song Y."/>
            <person name="Salvetti E."/>
            <person name="Wrobel A."/>
            <person name="Rasinkangas P."/>
            <person name="Parkhill J."/>
            <person name="Rea M.C."/>
            <person name="O'Sullivan O."/>
            <person name="Ritari J."/>
            <person name="Douillard F.P."/>
            <person name="Paul Ross R."/>
            <person name="Yang R."/>
            <person name="Briner A.E."/>
            <person name="Felis G.E."/>
            <person name="de Vos W.M."/>
            <person name="Barrangou R."/>
            <person name="Klaenhammer T.R."/>
            <person name="Caufield P.W."/>
            <person name="Cui Y."/>
            <person name="Zhang H."/>
            <person name="O'Toole P.W."/>
        </authorList>
    </citation>
    <scope>NUCLEOTIDE SEQUENCE [LARGE SCALE GENOMIC DNA]</scope>
    <source>
        <strain evidence="4 5">JCM 17158</strain>
    </source>
</reference>
<comment type="function">
    <text evidence="3">Participates in chromosomal partition during cell division. May act via the formation of a condensin-like complex containing Smc and ScpB that pull DNA away from mid-cell into both cell halves.</text>
</comment>
<gene>
    <name evidence="3" type="primary">scpA</name>
    <name evidence="4" type="ORF">FD02_GL001251</name>
</gene>
<dbReference type="HAMAP" id="MF_01805">
    <property type="entry name" value="ScpA"/>
    <property type="match status" value="1"/>
</dbReference>
<comment type="subunit">
    <text evidence="3">Component of a cohesin-like complex composed of ScpA, ScpB and the Smc homodimer, in which ScpA and ScpB bind to the head domain of Smc. The presence of the three proteins is required for the association of the complex with DNA.</text>
</comment>
<dbReference type="InterPro" id="IPR023093">
    <property type="entry name" value="ScpA-like_C"/>
</dbReference>
<sequence>MLKDFSGPLDLLWHLIRTNEVDIYDIPIAAITSQYLDYLHQMQELRLDVAGDYFVMAASLMAMKSQLLLPQPEPDPDLPEEEYVDPRADLVAQLLTYQVYQEAAADLRHREHERAQAFAKAATLPGADVAIPLAPGAIKLRDLTTAMQRVVAAQAATAKTIAHIEAEPVSLSERIGAVMATLRDRHRVNFRELVAQPSVDGVVTTFLALLELMKSDQIICDQPAPFAEITVMLKEAA</sequence>
<dbReference type="PANTHER" id="PTHR33969">
    <property type="entry name" value="SEGREGATION AND CONDENSATION PROTEIN A"/>
    <property type="match status" value="1"/>
</dbReference>
<dbReference type="GO" id="GO:0007059">
    <property type="term" value="P:chromosome segregation"/>
    <property type="evidence" value="ECO:0007669"/>
    <property type="project" value="UniProtKB-UniRule"/>
</dbReference>
<evidence type="ECO:0000313" key="4">
    <source>
        <dbReference type="EMBL" id="KRK73393.1"/>
    </source>
</evidence>
<dbReference type="PANTHER" id="PTHR33969:SF2">
    <property type="entry name" value="SEGREGATION AND CONDENSATION PROTEIN A"/>
    <property type="match status" value="1"/>
</dbReference>
<keyword evidence="3" id="KW-0963">Cytoplasm</keyword>
<accession>A0A0R1JYD2</accession>
<evidence type="ECO:0000256" key="2">
    <source>
        <dbReference type="ARBA" id="ARBA00044777"/>
    </source>
</evidence>
<organism evidence="4 5">
    <name type="scientific">Lacticaseibacillus nasuensis JCM 17158</name>
    <dbReference type="NCBI Taxonomy" id="1291734"/>
    <lineage>
        <taxon>Bacteria</taxon>
        <taxon>Bacillati</taxon>
        <taxon>Bacillota</taxon>
        <taxon>Bacilli</taxon>
        <taxon>Lactobacillales</taxon>
        <taxon>Lactobacillaceae</taxon>
        <taxon>Lacticaseibacillus</taxon>
    </lineage>
</organism>
<dbReference type="InterPro" id="IPR003768">
    <property type="entry name" value="ScpA"/>
</dbReference>
<keyword evidence="5" id="KW-1185">Reference proteome</keyword>
<dbReference type="EMBL" id="AZDJ01000013">
    <property type="protein sequence ID" value="KRK73393.1"/>
    <property type="molecule type" value="Genomic_DNA"/>
</dbReference>
<dbReference type="Proteomes" id="UP000051804">
    <property type="component" value="Unassembled WGS sequence"/>
</dbReference>
<comment type="similarity">
    <text evidence="3">Belongs to the ScpA family.</text>
</comment>
<dbReference type="AlphaFoldDB" id="A0A0R1JYD2"/>
<dbReference type="Gene3D" id="1.10.10.580">
    <property type="entry name" value="Structural maintenance of chromosome 1. Chain E"/>
    <property type="match status" value="1"/>
</dbReference>
<evidence type="ECO:0000256" key="1">
    <source>
        <dbReference type="ARBA" id="ARBA00022829"/>
    </source>
</evidence>
<keyword evidence="1 3" id="KW-0159">Chromosome partition</keyword>
<name>A0A0R1JYD2_9LACO</name>
<dbReference type="PATRIC" id="fig|1291734.4.peg.1282"/>
<comment type="subcellular location">
    <subcellularLocation>
        <location evidence="3">Cytoplasm</location>
    </subcellularLocation>
    <text evidence="3">Associated with two foci at the outer edges of the nucleoid region in young cells, and at four foci within both cell halves in older cells.</text>
</comment>
<dbReference type="GO" id="GO:0005737">
    <property type="term" value="C:cytoplasm"/>
    <property type="evidence" value="ECO:0007669"/>
    <property type="project" value="UniProtKB-SubCell"/>
</dbReference>
<keyword evidence="3" id="KW-0132">Cell division</keyword>
<proteinExistence type="inferred from homology"/>
<dbReference type="GO" id="GO:0051301">
    <property type="term" value="P:cell division"/>
    <property type="evidence" value="ECO:0007669"/>
    <property type="project" value="UniProtKB-KW"/>
</dbReference>
<protein>
    <recommendedName>
        <fullName evidence="2 3">Segregation and condensation protein A</fullName>
    </recommendedName>
</protein>
<dbReference type="Gene3D" id="6.10.250.2410">
    <property type="match status" value="1"/>
</dbReference>
<dbReference type="GO" id="GO:0006260">
    <property type="term" value="P:DNA replication"/>
    <property type="evidence" value="ECO:0007669"/>
    <property type="project" value="UniProtKB-UniRule"/>
</dbReference>
<evidence type="ECO:0000313" key="5">
    <source>
        <dbReference type="Proteomes" id="UP000051804"/>
    </source>
</evidence>
<evidence type="ECO:0000256" key="3">
    <source>
        <dbReference type="HAMAP-Rule" id="MF_01805"/>
    </source>
</evidence>
<dbReference type="STRING" id="1291734.FD02_GL001251"/>
<comment type="caution">
    <text evidence="4">The sequence shown here is derived from an EMBL/GenBank/DDBJ whole genome shotgun (WGS) entry which is preliminary data.</text>
</comment>
<keyword evidence="3" id="KW-0131">Cell cycle</keyword>